<name>A0A9N9AGW9_9GLOM</name>
<accession>A0A9N9AGW9</accession>
<comment type="caution">
    <text evidence="2">The sequence shown here is derived from an EMBL/GenBank/DDBJ whole genome shotgun (WGS) entry which is preliminary data.</text>
</comment>
<dbReference type="Proteomes" id="UP000789706">
    <property type="component" value="Unassembled WGS sequence"/>
</dbReference>
<proteinExistence type="predicted"/>
<protein>
    <submittedName>
        <fullName evidence="2">3576_t:CDS:1</fullName>
    </submittedName>
</protein>
<sequence>MRPKNLRPLSAYLKPKAKDLPCLFAELVEKYSEAGLKSCEENKRFRSDTNEDNVIASIRFDTEEDNEIAPVNHSDVILELDKAKRLLELNQLEIQQKSRSIIDLNNQIIQMRQQLEGQRIEIEDLNRQLQKAYEDMAEIHNLYNEQLKAEREFLFGDVESLIRNNERFSIEKIMTYTSQDWLNNRNQVVVKFIETLIHNNQDTTLSKEKFFKTAVVIDAIYGAQHGKYVSEIQLAASAVKYSVAQSKMIINIDNHITSSGSYSQFQKWLEEFFVAFNMTSQNKIQHTDTP</sequence>
<dbReference type="AlphaFoldDB" id="A0A9N9AGW9"/>
<dbReference type="EMBL" id="CAJVPK010000615">
    <property type="protein sequence ID" value="CAG8532119.1"/>
    <property type="molecule type" value="Genomic_DNA"/>
</dbReference>
<reference evidence="2" key="1">
    <citation type="submission" date="2021-06" db="EMBL/GenBank/DDBJ databases">
        <authorList>
            <person name="Kallberg Y."/>
            <person name="Tangrot J."/>
            <person name="Rosling A."/>
        </authorList>
    </citation>
    <scope>NUCLEOTIDE SEQUENCE</scope>
    <source>
        <strain evidence="2">AZ414A</strain>
    </source>
</reference>
<evidence type="ECO:0000313" key="3">
    <source>
        <dbReference type="Proteomes" id="UP000789706"/>
    </source>
</evidence>
<dbReference type="OrthoDB" id="2435337at2759"/>
<keyword evidence="1" id="KW-0175">Coiled coil</keyword>
<feature type="coiled-coil region" evidence="1">
    <location>
        <begin position="94"/>
        <end position="164"/>
    </location>
</feature>
<evidence type="ECO:0000313" key="2">
    <source>
        <dbReference type="EMBL" id="CAG8532119.1"/>
    </source>
</evidence>
<organism evidence="2 3">
    <name type="scientific">Diversispora eburnea</name>
    <dbReference type="NCBI Taxonomy" id="1213867"/>
    <lineage>
        <taxon>Eukaryota</taxon>
        <taxon>Fungi</taxon>
        <taxon>Fungi incertae sedis</taxon>
        <taxon>Mucoromycota</taxon>
        <taxon>Glomeromycotina</taxon>
        <taxon>Glomeromycetes</taxon>
        <taxon>Diversisporales</taxon>
        <taxon>Diversisporaceae</taxon>
        <taxon>Diversispora</taxon>
    </lineage>
</organism>
<keyword evidence="3" id="KW-1185">Reference proteome</keyword>
<gene>
    <name evidence="2" type="ORF">DEBURN_LOCUS6192</name>
</gene>
<evidence type="ECO:0000256" key="1">
    <source>
        <dbReference type="SAM" id="Coils"/>
    </source>
</evidence>